<dbReference type="AlphaFoldDB" id="A0A918P966"/>
<reference evidence="4" key="2">
    <citation type="submission" date="2020-09" db="EMBL/GenBank/DDBJ databases">
        <authorList>
            <person name="Sun Q."/>
            <person name="Kim S."/>
        </authorList>
    </citation>
    <scope>NUCLEOTIDE SEQUENCE</scope>
    <source>
        <strain evidence="4">KCTC 32255</strain>
    </source>
</reference>
<comment type="caution">
    <text evidence="4">The sequence shown here is derived from an EMBL/GenBank/DDBJ whole genome shotgun (WGS) entry which is preliminary data.</text>
</comment>
<dbReference type="RefSeq" id="WP_189619352.1">
    <property type="nucleotide sequence ID" value="NZ_BMZA01000001.1"/>
</dbReference>
<proteinExistence type="inferred from homology"/>
<dbReference type="PROSITE" id="PS01173">
    <property type="entry name" value="LIPASE_GDXG_HIS"/>
    <property type="match status" value="1"/>
</dbReference>
<dbReference type="InterPro" id="IPR050300">
    <property type="entry name" value="GDXG_lipolytic_enzyme"/>
</dbReference>
<dbReference type="Gene3D" id="3.40.50.1820">
    <property type="entry name" value="alpha/beta hydrolase"/>
    <property type="match status" value="1"/>
</dbReference>
<dbReference type="PANTHER" id="PTHR48081">
    <property type="entry name" value="AB HYDROLASE SUPERFAMILY PROTEIN C4A8.06C"/>
    <property type="match status" value="1"/>
</dbReference>
<sequence length="298" mass="31701">MNDHSPDPLQELYAGWVARTTARPDMPLEDVRALFEHWGDVTAEPRGIDYVEDAIGGLPALWVLPKGADDTRVLLCFHGGGYVLGSMYSHRKLYGHFARAAGCRALIVDYRRAPENLHPGPVNDCAAAYHGLLETGIAPSRVAFVGDSAGGALAITTLLRARELGLPLPGRVLAMAPYLDLEATGETYDTNAAVDALGAREATVAFVDVFLGPGGNRHDPLASPLYADLSGLPPILIQTGGDDVLLDDSRRFHALARAAGVDATLEVSPGQQHVFHFLAGVSPVADAAIARAGEWLKR</sequence>
<dbReference type="InterPro" id="IPR002168">
    <property type="entry name" value="Lipase_GDXG_HIS_AS"/>
</dbReference>
<evidence type="ECO:0000313" key="5">
    <source>
        <dbReference type="Proteomes" id="UP000648075"/>
    </source>
</evidence>
<protein>
    <submittedName>
        <fullName evidence="4">Esterase</fullName>
    </submittedName>
</protein>
<evidence type="ECO:0000256" key="1">
    <source>
        <dbReference type="ARBA" id="ARBA00010515"/>
    </source>
</evidence>
<evidence type="ECO:0000256" key="2">
    <source>
        <dbReference type="ARBA" id="ARBA00022801"/>
    </source>
</evidence>
<dbReference type="InterPro" id="IPR029058">
    <property type="entry name" value="AB_hydrolase_fold"/>
</dbReference>
<evidence type="ECO:0000259" key="3">
    <source>
        <dbReference type="Pfam" id="PF07859"/>
    </source>
</evidence>
<name>A0A918P966_9SPHN</name>
<accession>A0A918P966</accession>
<gene>
    <name evidence="4" type="ORF">GCM10011614_03380</name>
</gene>
<keyword evidence="5" id="KW-1185">Reference proteome</keyword>
<reference evidence="4" key="1">
    <citation type="journal article" date="2014" name="Int. J. Syst. Evol. Microbiol.">
        <title>Complete genome sequence of Corynebacterium casei LMG S-19264T (=DSM 44701T), isolated from a smear-ripened cheese.</title>
        <authorList>
            <consortium name="US DOE Joint Genome Institute (JGI-PGF)"/>
            <person name="Walter F."/>
            <person name="Albersmeier A."/>
            <person name="Kalinowski J."/>
            <person name="Ruckert C."/>
        </authorList>
    </citation>
    <scope>NUCLEOTIDE SEQUENCE</scope>
    <source>
        <strain evidence="4">KCTC 32255</strain>
    </source>
</reference>
<evidence type="ECO:0000313" key="4">
    <source>
        <dbReference type="EMBL" id="GGY91994.1"/>
    </source>
</evidence>
<comment type="similarity">
    <text evidence="1">Belongs to the 'GDXG' lipolytic enzyme family.</text>
</comment>
<dbReference type="Proteomes" id="UP000648075">
    <property type="component" value="Unassembled WGS sequence"/>
</dbReference>
<dbReference type="GO" id="GO:0004806">
    <property type="term" value="F:triacylglycerol lipase activity"/>
    <property type="evidence" value="ECO:0007669"/>
    <property type="project" value="TreeGrafter"/>
</dbReference>
<dbReference type="Pfam" id="PF07859">
    <property type="entry name" value="Abhydrolase_3"/>
    <property type="match status" value="1"/>
</dbReference>
<organism evidence="4 5">
    <name type="scientific">Novosphingobium colocasiae</name>
    <dbReference type="NCBI Taxonomy" id="1256513"/>
    <lineage>
        <taxon>Bacteria</taxon>
        <taxon>Pseudomonadati</taxon>
        <taxon>Pseudomonadota</taxon>
        <taxon>Alphaproteobacteria</taxon>
        <taxon>Sphingomonadales</taxon>
        <taxon>Sphingomonadaceae</taxon>
        <taxon>Novosphingobium</taxon>
    </lineage>
</organism>
<dbReference type="PANTHER" id="PTHR48081:SF30">
    <property type="entry name" value="ACETYL-HYDROLASE LIPR-RELATED"/>
    <property type="match status" value="1"/>
</dbReference>
<dbReference type="InterPro" id="IPR013094">
    <property type="entry name" value="AB_hydrolase_3"/>
</dbReference>
<keyword evidence="2" id="KW-0378">Hydrolase</keyword>
<dbReference type="SUPFAM" id="SSF53474">
    <property type="entry name" value="alpha/beta-Hydrolases"/>
    <property type="match status" value="1"/>
</dbReference>
<feature type="domain" description="Alpha/beta hydrolase fold-3" evidence="3">
    <location>
        <begin position="74"/>
        <end position="276"/>
    </location>
</feature>
<dbReference type="EMBL" id="BMZA01000001">
    <property type="protein sequence ID" value="GGY91994.1"/>
    <property type="molecule type" value="Genomic_DNA"/>
</dbReference>